<reference evidence="7 8" key="1">
    <citation type="journal article" date="2019" name="Int. J. Syst. Evol. Microbiol.">
        <title>The Global Catalogue of Microorganisms (GCM) 10K type strain sequencing project: providing services to taxonomists for standard genome sequencing and annotation.</title>
        <authorList>
            <consortium name="The Broad Institute Genomics Platform"/>
            <consortium name="The Broad Institute Genome Sequencing Center for Infectious Disease"/>
            <person name="Wu L."/>
            <person name="Ma J."/>
        </authorList>
    </citation>
    <scope>NUCLEOTIDE SEQUENCE [LARGE SCALE GENOMIC DNA]</scope>
    <source>
        <strain evidence="7 8">JCM 14545</strain>
    </source>
</reference>
<proteinExistence type="predicted"/>
<dbReference type="InterPro" id="IPR001647">
    <property type="entry name" value="HTH_TetR"/>
</dbReference>
<evidence type="ECO:0000313" key="8">
    <source>
        <dbReference type="Proteomes" id="UP001501116"/>
    </source>
</evidence>
<dbReference type="PANTHER" id="PTHR30055:SF200">
    <property type="entry name" value="HTH-TYPE TRANSCRIPTIONAL REPRESSOR BDCR"/>
    <property type="match status" value="1"/>
</dbReference>
<dbReference type="InterPro" id="IPR036271">
    <property type="entry name" value="Tet_transcr_reg_TetR-rel_C_sf"/>
</dbReference>
<evidence type="ECO:0000259" key="6">
    <source>
        <dbReference type="PROSITE" id="PS50977"/>
    </source>
</evidence>
<organism evidence="7 8">
    <name type="scientific">Amycolatopsis minnesotensis</name>
    <dbReference type="NCBI Taxonomy" id="337894"/>
    <lineage>
        <taxon>Bacteria</taxon>
        <taxon>Bacillati</taxon>
        <taxon>Actinomycetota</taxon>
        <taxon>Actinomycetes</taxon>
        <taxon>Pseudonocardiales</taxon>
        <taxon>Pseudonocardiaceae</taxon>
        <taxon>Amycolatopsis</taxon>
    </lineage>
</organism>
<keyword evidence="3 5" id="KW-0238">DNA-binding</keyword>
<feature type="domain" description="HTH tetR-type" evidence="6">
    <location>
        <begin position="11"/>
        <end position="71"/>
    </location>
</feature>
<dbReference type="PROSITE" id="PS50977">
    <property type="entry name" value="HTH_TETR_2"/>
    <property type="match status" value="1"/>
</dbReference>
<dbReference type="RefSeq" id="WP_344430967.1">
    <property type="nucleotide sequence ID" value="NZ_BAAANN010000054.1"/>
</dbReference>
<dbReference type="Pfam" id="PF13977">
    <property type="entry name" value="TetR_C_6"/>
    <property type="match status" value="1"/>
</dbReference>
<dbReference type="InterPro" id="IPR009057">
    <property type="entry name" value="Homeodomain-like_sf"/>
</dbReference>
<evidence type="ECO:0000256" key="3">
    <source>
        <dbReference type="ARBA" id="ARBA00023125"/>
    </source>
</evidence>
<dbReference type="PANTHER" id="PTHR30055">
    <property type="entry name" value="HTH-TYPE TRANSCRIPTIONAL REGULATOR RUTR"/>
    <property type="match status" value="1"/>
</dbReference>
<dbReference type="Pfam" id="PF00440">
    <property type="entry name" value="TetR_N"/>
    <property type="match status" value="1"/>
</dbReference>
<accession>A0ABN2SPR3</accession>
<keyword evidence="2" id="KW-0805">Transcription regulation</keyword>
<name>A0ABN2SPR3_9PSEU</name>
<evidence type="ECO:0000256" key="1">
    <source>
        <dbReference type="ARBA" id="ARBA00022491"/>
    </source>
</evidence>
<evidence type="ECO:0000256" key="4">
    <source>
        <dbReference type="ARBA" id="ARBA00023163"/>
    </source>
</evidence>
<evidence type="ECO:0000313" key="7">
    <source>
        <dbReference type="EMBL" id="GAA1990225.1"/>
    </source>
</evidence>
<dbReference type="SUPFAM" id="SSF48498">
    <property type="entry name" value="Tetracyclin repressor-like, C-terminal domain"/>
    <property type="match status" value="1"/>
</dbReference>
<gene>
    <name evidence="7" type="ORF">GCM10009754_80680</name>
</gene>
<comment type="caution">
    <text evidence="7">The sequence shown here is derived from an EMBL/GenBank/DDBJ whole genome shotgun (WGS) entry which is preliminary data.</text>
</comment>
<dbReference type="EMBL" id="BAAANN010000054">
    <property type="protein sequence ID" value="GAA1990225.1"/>
    <property type="molecule type" value="Genomic_DNA"/>
</dbReference>
<dbReference type="InterPro" id="IPR050109">
    <property type="entry name" value="HTH-type_TetR-like_transc_reg"/>
</dbReference>
<evidence type="ECO:0000256" key="5">
    <source>
        <dbReference type="PROSITE-ProRule" id="PRU00335"/>
    </source>
</evidence>
<evidence type="ECO:0000256" key="2">
    <source>
        <dbReference type="ARBA" id="ARBA00023015"/>
    </source>
</evidence>
<dbReference type="SUPFAM" id="SSF46689">
    <property type="entry name" value="Homeodomain-like"/>
    <property type="match status" value="1"/>
</dbReference>
<dbReference type="PRINTS" id="PR00455">
    <property type="entry name" value="HTHTETR"/>
</dbReference>
<keyword evidence="4" id="KW-0804">Transcription</keyword>
<protein>
    <submittedName>
        <fullName evidence="7">TetR/AcrR family transcriptional regulator</fullName>
    </submittedName>
</protein>
<sequence length="197" mass="21282">MPRLTRAENSERIRERLVATAMTLFLRDGFAATSLDAIANEAGYSKGAVYSNFRNKDDLCLAVLDRIHAEQTGRIAEAMGGARTVEERLTAFERWAESNIGDEAWTSLEVEFAFSAGRDPRIRAELSERDRAVRGMVAALVEANAGEFGISLPMPAEDVATALLSLGIGLGVQRALDPSVPVSVLTGTIRIMLGARS</sequence>
<dbReference type="Proteomes" id="UP001501116">
    <property type="component" value="Unassembled WGS sequence"/>
</dbReference>
<dbReference type="InterPro" id="IPR039538">
    <property type="entry name" value="BetI_C"/>
</dbReference>
<keyword evidence="8" id="KW-1185">Reference proteome</keyword>
<feature type="DNA-binding region" description="H-T-H motif" evidence="5">
    <location>
        <begin position="34"/>
        <end position="53"/>
    </location>
</feature>
<dbReference type="Gene3D" id="1.10.357.10">
    <property type="entry name" value="Tetracycline Repressor, domain 2"/>
    <property type="match status" value="1"/>
</dbReference>
<keyword evidence="1" id="KW-0678">Repressor</keyword>